<evidence type="ECO:0000313" key="1">
    <source>
        <dbReference type="EMBL" id="OUI79006.1"/>
    </source>
</evidence>
<comment type="caution">
    <text evidence="1">The sequence shown here is derived from an EMBL/GenBank/DDBJ whole genome shotgun (WGS) entry which is preliminary data.</text>
</comment>
<accession>A0A251ZWG5</accession>
<proteinExistence type="predicted"/>
<dbReference type="Proteomes" id="UP000194639">
    <property type="component" value="Unassembled WGS sequence"/>
</dbReference>
<dbReference type="AlphaFoldDB" id="A0A251ZWG5"/>
<protein>
    <submittedName>
        <fullName evidence="1">Uncharacterized protein</fullName>
    </submittedName>
</protein>
<name>A0A251ZWG5_9PROT</name>
<sequence>MLMLIVPLYFTSACSEKHVEQTVITAESTLTTLEVAALQYKNGELGITPKAEVVSEIEALDDDCYKALVAIRADAQNGKAISAVESTAATTALAALQAYLIKNNIIKN</sequence>
<organism evidence="1 2">
    <name type="scientific">Acetobacter orientalis</name>
    <dbReference type="NCBI Taxonomy" id="146474"/>
    <lineage>
        <taxon>Bacteria</taxon>
        <taxon>Pseudomonadati</taxon>
        <taxon>Pseudomonadota</taxon>
        <taxon>Alphaproteobacteria</taxon>
        <taxon>Acetobacterales</taxon>
        <taxon>Acetobacteraceae</taxon>
        <taxon>Acetobacter</taxon>
    </lineage>
</organism>
<gene>
    <name evidence="1" type="ORF">HK12_01385</name>
</gene>
<evidence type="ECO:0000313" key="2">
    <source>
        <dbReference type="Proteomes" id="UP000194639"/>
    </source>
</evidence>
<reference evidence="1 2" key="1">
    <citation type="submission" date="2014-06" db="EMBL/GenBank/DDBJ databases">
        <authorList>
            <person name="Ju J."/>
            <person name="Zhang J."/>
        </authorList>
    </citation>
    <scope>NUCLEOTIDE SEQUENCE [LARGE SCALE GENOMIC DNA]</scope>
    <source>
        <strain evidence="1">DmW_045</strain>
    </source>
</reference>
<dbReference type="EMBL" id="JOMO01000106">
    <property type="protein sequence ID" value="OUI79006.1"/>
    <property type="molecule type" value="Genomic_DNA"/>
</dbReference>